<dbReference type="PROSITE" id="PS00865">
    <property type="entry name" value="UBIQUITIN_ACTIVAT_2"/>
    <property type="match status" value="1"/>
</dbReference>
<reference evidence="2" key="1">
    <citation type="journal article" date="2020" name="Stud. Mycol.">
        <title>101 Dothideomycetes genomes: a test case for predicting lifestyles and emergence of pathogens.</title>
        <authorList>
            <person name="Haridas S."/>
            <person name="Albert R."/>
            <person name="Binder M."/>
            <person name="Bloem J."/>
            <person name="Labutti K."/>
            <person name="Salamov A."/>
            <person name="Andreopoulos B."/>
            <person name="Baker S."/>
            <person name="Barry K."/>
            <person name="Bills G."/>
            <person name="Bluhm B."/>
            <person name="Cannon C."/>
            <person name="Castanera R."/>
            <person name="Culley D."/>
            <person name="Daum C."/>
            <person name="Ezra D."/>
            <person name="Gonzalez J."/>
            <person name="Henrissat B."/>
            <person name="Kuo A."/>
            <person name="Liang C."/>
            <person name="Lipzen A."/>
            <person name="Lutzoni F."/>
            <person name="Magnuson J."/>
            <person name="Mondo S."/>
            <person name="Nolan M."/>
            <person name="Ohm R."/>
            <person name="Pangilinan J."/>
            <person name="Park H.-J."/>
            <person name="Ramirez L."/>
            <person name="Alfaro M."/>
            <person name="Sun H."/>
            <person name="Tritt A."/>
            <person name="Yoshinaga Y."/>
            <person name="Zwiers L.-H."/>
            <person name="Turgeon B."/>
            <person name="Goodwin S."/>
            <person name="Spatafora J."/>
            <person name="Crous P."/>
            <person name="Grigoriev I."/>
        </authorList>
    </citation>
    <scope>NUCLEOTIDE SEQUENCE</scope>
    <source>
        <strain evidence="2">CBS 207.26</strain>
    </source>
</reference>
<keyword evidence="3" id="KW-1185">Reference proteome</keyword>
<dbReference type="EMBL" id="ML994610">
    <property type="protein sequence ID" value="KAF2195214.1"/>
    <property type="molecule type" value="Genomic_DNA"/>
</dbReference>
<evidence type="ECO:0000313" key="2">
    <source>
        <dbReference type="EMBL" id="KAF2195214.1"/>
    </source>
</evidence>
<gene>
    <name evidence="2" type="ORF">K469DRAFT_5442</name>
</gene>
<feature type="active site" description="Glycyl thioester intermediate" evidence="1">
    <location>
        <position position="47"/>
    </location>
</feature>
<organism evidence="2 3">
    <name type="scientific">Zopfia rhizophila CBS 207.26</name>
    <dbReference type="NCBI Taxonomy" id="1314779"/>
    <lineage>
        <taxon>Eukaryota</taxon>
        <taxon>Fungi</taxon>
        <taxon>Dikarya</taxon>
        <taxon>Ascomycota</taxon>
        <taxon>Pezizomycotina</taxon>
        <taxon>Dothideomycetes</taxon>
        <taxon>Dothideomycetes incertae sedis</taxon>
        <taxon>Zopfiaceae</taxon>
        <taxon>Zopfia</taxon>
    </lineage>
</organism>
<dbReference type="AlphaFoldDB" id="A0A6A6EUG5"/>
<name>A0A6A6EUG5_9PEZI</name>
<accession>A0A6A6EUG5</accession>
<dbReference type="Proteomes" id="UP000800200">
    <property type="component" value="Unassembled WGS sequence"/>
</dbReference>
<dbReference type="InterPro" id="IPR033127">
    <property type="entry name" value="UBQ-activ_enz_E1_Cys_AS"/>
</dbReference>
<protein>
    <submittedName>
        <fullName evidence="2">Uncharacterized protein</fullName>
    </submittedName>
</protein>
<evidence type="ECO:0000256" key="1">
    <source>
        <dbReference type="PROSITE-ProRule" id="PRU10132"/>
    </source>
</evidence>
<evidence type="ECO:0000313" key="3">
    <source>
        <dbReference type="Proteomes" id="UP000800200"/>
    </source>
</evidence>
<proteinExistence type="predicted"/>
<sequence length="113" mass="12351">MSTACLHASQGPHCRQGAPSKFRCQKKTIHTSVCRHSPLNPRHWPICTMARFPQSPSLALGFAGSPQALCMNFVPFFTWGSALHALASPPVLPPEPTTPILLPTLRAVEKRAR</sequence>